<keyword evidence="2" id="KW-0012">Acyltransferase</keyword>
<comment type="caution">
    <text evidence="4">The sequence shown here is derived from an EMBL/GenBank/DDBJ whole genome shotgun (WGS) entry which is preliminary data.</text>
</comment>
<sequence length="159" mass="17760">MRIEPYDAHQVDAVIRLSLRAWAPVFDSIQNAMDIEVYQAFYPDNWRVRQQKAVEDVCAAEDTTVWVATEASAIVGFVAVKLDSENSMGEIYMVAVDPDFQCRGIGSALIKFALDWMKDAGMSVAMVETGGDLGHAPARRTYEKLGFGLFPVARYFKKL</sequence>
<feature type="domain" description="N-acetyltransferase" evidence="3">
    <location>
        <begin position="1"/>
        <end position="159"/>
    </location>
</feature>
<protein>
    <submittedName>
        <fullName evidence="4">GNAT family N-acetyltransferase</fullName>
    </submittedName>
</protein>
<evidence type="ECO:0000259" key="3">
    <source>
        <dbReference type="PROSITE" id="PS51186"/>
    </source>
</evidence>
<name>A0ABR9UYL8_9CHRO</name>
<dbReference type="InterPro" id="IPR016181">
    <property type="entry name" value="Acyl_CoA_acyltransferase"/>
</dbReference>
<dbReference type="InterPro" id="IPR050832">
    <property type="entry name" value="Bact_Acetyltransf"/>
</dbReference>
<evidence type="ECO:0000313" key="4">
    <source>
        <dbReference type="EMBL" id="MBE9193389.1"/>
    </source>
</evidence>
<dbReference type="CDD" id="cd04301">
    <property type="entry name" value="NAT_SF"/>
    <property type="match status" value="1"/>
</dbReference>
<proteinExistence type="predicted"/>
<dbReference type="Gene3D" id="3.40.630.30">
    <property type="match status" value="1"/>
</dbReference>
<organism evidence="4 5">
    <name type="scientific">Gloeocapsopsis crepidinum LEGE 06123</name>
    <dbReference type="NCBI Taxonomy" id="588587"/>
    <lineage>
        <taxon>Bacteria</taxon>
        <taxon>Bacillati</taxon>
        <taxon>Cyanobacteriota</taxon>
        <taxon>Cyanophyceae</taxon>
        <taxon>Oscillatoriophycideae</taxon>
        <taxon>Chroococcales</taxon>
        <taxon>Chroococcaceae</taxon>
        <taxon>Gloeocapsopsis</taxon>
    </lineage>
</organism>
<accession>A0ABR9UYL8</accession>
<keyword evidence="5" id="KW-1185">Reference proteome</keyword>
<dbReference type="InterPro" id="IPR000182">
    <property type="entry name" value="GNAT_dom"/>
</dbReference>
<reference evidence="4 5" key="1">
    <citation type="submission" date="2020-10" db="EMBL/GenBank/DDBJ databases">
        <authorList>
            <person name="Castelo-Branco R."/>
            <person name="Eusebio N."/>
            <person name="Adriana R."/>
            <person name="Vieira A."/>
            <person name="Brugerolle De Fraissinette N."/>
            <person name="Rezende De Castro R."/>
            <person name="Schneider M.P."/>
            <person name="Vasconcelos V."/>
            <person name="Leao P.N."/>
        </authorList>
    </citation>
    <scope>NUCLEOTIDE SEQUENCE [LARGE SCALE GENOMIC DNA]</scope>
    <source>
        <strain evidence="4 5">LEGE 06123</strain>
    </source>
</reference>
<dbReference type="PROSITE" id="PS51186">
    <property type="entry name" value="GNAT"/>
    <property type="match status" value="1"/>
</dbReference>
<evidence type="ECO:0000256" key="2">
    <source>
        <dbReference type="ARBA" id="ARBA00023315"/>
    </source>
</evidence>
<dbReference type="SUPFAM" id="SSF55729">
    <property type="entry name" value="Acyl-CoA N-acyltransferases (Nat)"/>
    <property type="match status" value="1"/>
</dbReference>
<gene>
    <name evidence="4" type="ORF">IQ230_24205</name>
</gene>
<dbReference type="Pfam" id="PF00583">
    <property type="entry name" value="Acetyltransf_1"/>
    <property type="match status" value="1"/>
</dbReference>
<dbReference type="PANTHER" id="PTHR43877">
    <property type="entry name" value="AMINOALKYLPHOSPHONATE N-ACETYLTRANSFERASE-RELATED-RELATED"/>
    <property type="match status" value="1"/>
</dbReference>
<keyword evidence="1" id="KW-0808">Transferase</keyword>
<dbReference type="Proteomes" id="UP000651156">
    <property type="component" value="Unassembled WGS sequence"/>
</dbReference>
<evidence type="ECO:0000313" key="5">
    <source>
        <dbReference type="Proteomes" id="UP000651156"/>
    </source>
</evidence>
<dbReference type="EMBL" id="JADEWN010000091">
    <property type="protein sequence ID" value="MBE9193389.1"/>
    <property type="molecule type" value="Genomic_DNA"/>
</dbReference>
<evidence type="ECO:0000256" key="1">
    <source>
        <dbReference type="ARBA" id="ARBA00022679"/>
    </source>
</evidence>